<sequence length="87" mass="9626">MRNRTGLRQNILDTLTPDSPQRQSYEGAEEDFNLCREALNAVNYRVEATNIRDVVVTDGAASLSADSGNAVRYTGRSAFVHLPTVRI</sequence>
<dbReference type="Proteomes" id="UP001185922">
    <property type="component" value="Unassembled WGS sequence"/>
</dbReference>
<comment type="caution">
    <text evidence="2">The sequence shown here is derived from an EMBL/GenBank/DDBJ whole genome shotgun (WGS) entry which is preliminary data.</text>
</comment>
<name>A0AAE4R9K3_9ACTN</name>
<dbReference type="RefSeq" id="WP_317510410.1">
    <property type="nucleotide sequence ID" value="NZ_JAWLKH010000039.1"/>
</dbReference>
<organism evidence="2 3">
    <name type="scientific">Gordonia amicalis</name>
    <dbReference type="NCBI Taxonomy" id="89053"/>
    <lineage>
        <taxon>Bacteria</taxon>
        <taxon>Bacillati</taxon>
        <taxon>Actinomycetota</taxon>
        <taxon>Actinomycetes</taxon>
        <taxon>Mycobacteriales</taxon>
        <taxon>Gordoniaceae</taxon>
        <taxon>Gordonia</taxon>
    </lineage>
</organism>
<evidence type="ECO:0000313" key="3">
    <source>
        <dbReference type="Proteomes" id="UP001185922"/>
    </source>
</evidence>
<evidence type="ECO:0000313" key="2">
    <source>
        <dbReference type="EMBL" id="MDV6314602.1"/>
    </source>
</evidence>
<accession>A0AAE4R9K3</accession>
<proteinExistence type="predicted"/>
<protein>
    <submittedName>
        <fullName evidence="2">Uncharacterized protein</fullName>
    </submittedName>
</protein>
<feature type="compositionally biased region" description="Polar residues" evidence="1">
    <location>
        <begin position="1"/>
        <end position="24"/>
    </location>
</feature>
<evidence type="ECO:0000256" key="1">
    <source>
        <dbReference type="SAM" id="MobiDB-lite"/>
    </source>
</evidence>
<dbReference type="EMBL" id="JAWLKH010000039">
    <property type="protein sequence ID" value="MDV6314602.1"/>
    <property type="molecule type" value="Genomic_DNA"/>
</dbReference>
<dbReference type="AlphaFoldDB" id="A0AAE4R9K3"/>
<feature type="region of interest" description="Disordered" evidence="1">
    <location>
        <begin position="1"/>
        <end position="26"/>
    </location>
</feature>
<reference evidence="2" key="1">
    <citation type="submission" date="2023-10" db="EMBL/GenBank/DDBJ databases">
        <title>Development of a sustainable strategy for remediation of hydrocarbon-contaminated territories based on the waste exchange concept.</title>
        <authorList>
            <person name="Krivoruchko A."/>
        </authorList>
    </citation>
    <scope>NUCLEOTIDE SEQUENCE</scope>
    <source>
        <strain evidence="2">IEGM 1279</strain>
    </source>
</reference>
<gene>
    <name evidence="2" type="ORF">R3Q15_22480</name>
</gene>